<sequence length="71" mass="7485">MRALASADQGQTAPGRPYAHPATEYRADADDHRGFAYRLEALATLSVFALTLSYLSGAARMIGALISTAVS</sequence>
<keyword evidence="4" id="KW-1185">Reference proteome</keyword>
<evidence type="ECO:0000256" key="1">
    <source>
        <dbReference type="SAM" id="MobiDB-lite"/>
    </source>
</evidence>
<keyword evidence="2" id="KW-1133">Transmembrane helix</keyword>
<organism evidence="3 4">
    <name type="scientific">Prosthecomicrobium pneumaticum</name>
    <dbReference type="NCBI Taxonomy" id="81895"/>
    <lineage>
        <taxon>Bacteria</taxon>
        <taxon>Pseudomonadati</taxon>
        <taxon>Pseudomonadota</taxon>
        <taxon>Alphaproteobacteria</taxon>
        <taxon>Hyphomicrobiales</taxon>
        <taxon>Kaistiaceae</taxon>
        <taxon>Prosthecomicrobium</taxon>
    </lineage>
</organism>
<keyword evidence="2" id="KW-0812">Transmembrane</keyword>
<dbReference type="Proteomes" id="UP000523821">
    <property type="component" value="Unassembled WGS sequence"/>
</dbReference>
<feature type="region of interest" description="Disordered" evidence="1">
    <location>
        <begin position="1"/>
        <end position="24"/>
    </location>
</feature>
<feature type="transmembrane region" description="Helical" evidence="2">
    <location>
        <begin position="35"/>
        <end position="55"/>
    </location>
</feature>
<dbReference type="EMBL" id="JACHOO010000006">
    <property type="protein sequence ID" value="MBB5754004.1"/>
    <property type="molecule type" value="Genomic_DNA"/>
</dbReference>
<evidence type="ECO:0000313" key="3">
    <source>
        <dbReference type="EMBL" id="MBB5754004.1"/>
    </source>
</evidence>
<accession>A0A7W9FNP0</accession>
<proteinExistence type="predicted"/>
<gene>
    <name evidence="3" type="ORF">GGQ63_003079</name>
</gene>
<dbReference type="RefSeq" id="WP_183857310.1">
    <property type="nucleotide sequence ID" value="NZ_JACHOO010000006.1"/>
</dbReference>
<dbReference type="AlphaFoldDB" id="A0A7W9FNP0"/>
<name>A0A7W9FNP0_9HYPH</name>
<protein>
    <submittedName>
        <fullName evidence="3">Uncharacterized protein</fullName>
    </submittedName>
</protein>
<evidence type="ECO:0000313" key="4">
    <source>
        <dbReference type="Proteomes" id="UP000523821"/>
    </source>
</evidence>
<reference evidence="3 4" key="1">
    <citation type="submission" date="2020-08" db="EMBL/GenBank/DDBJ databases">
        <title>Genomic Encyclopedia of Type Strains, Phase IV (KMG-IV): sequencing the most valuable type-strain genomes for metagenomic binning, comparative biology and taxonomic classification.</title>
        <authorList>
            <person name="Goeker M."/>
        </authorList>
    </citation>
    <scope>NUCLEOTIDE SEQUENCE [LARGE SCALE GENOMIC DNA]</scope>
    <source>
        <strain evidence="3 4">DSM 16268</strain>
    </source>
</reference>
<evidence type="ECO:0000256" key="2">
    <source>
        <dbReference type="SAM" id="Phobius"/>
    </source>
</evidence>
<keyword evidence="2" id="KW-0472">Membrane</keyword>
<comment type="caution">
    <text evidence="3">The sequence shown here is derived from an EMBL/GenBank/DDBJ whole genome shotgun (WGS) entry which is preliminary data.</text>
</comment>